<evidence type="ECO:0000256" key="1">
    <source>
        <dbReference type="SAM" id="Phobius"/>
    </source>
</evidence>
<name>G8QUE7_SPHPG</name>
<keyword evidence="2" id="KW-0732">Signal</keyword>
<feature type="signal peptide" evidence="2">
    <location>
        <begin position="1"/>
        <end position="21"/>
    </location>
</feature>
<evidence type="ECO:0000313" key="4">
    <source>
        <dbReference type="Proteomes" id="UP000005632"/>
    </source>
</evidence>
<dbReference type="Proteomes" id="UP000005632">
    <property type="component" value="Chromosome"/>
</dbReference>
<evidence type="ECO:0000256" key="2">
    <source>
        <dbReference type="SAM" id="SignalP"/>
    </source>
</evidence>
<evidence type="ECO:0000313" key="3">
    <source>
        <dbReference type="EMBL" id="AEV29180.1"/>
    </source>
</evidence>
<keyword evidence="1" id="KW-0812">Transmembrane</keyword>
<proteinExistence type="predicted"/>
<dbReference type="HOGENOM" id="CLU_128776_0_0_12"/>
<organism evidence="3 4">
    <name type="scientific">Sphaerochaeta pleomorpha (strain ATCC BAA-1885 / DSM 22778 / Grapes)</name>
    <dbReference type="NCBI Taxonomy" id="158190"/>
    <lineage>
        <taxon>Bacteria</taxon>
        <taxon>Pseudomonadati</taxon>
        <taxon>Spirochaetota</taxon>
        <taxon>Spirochaetia</taxon>
        <taxon>Spirochaetales</taxon>
        <taxon>Sphaerochaetaceae</taxon>
        <taxon>Sphaerochaeta</taxon>
    </lineage>
</organism>
<keyword evidence="1" id="KW-0472">Membrane</keyword>
<feature type="transmembrane region" description="Helical" evidence="1">
    <location>
        <begin position="172"/>
        <end position="192"/>
    </location>
</feature>
<keyword evidence="4" id="KW-1185">Reference proteome</keyword>
<dbReference type="EMBL" id="CP003155">
    <property type="protein sequence ID" value="AEV29180.1"/>
    <property type="molecule type" value="Genomic_DNA"/>
</dbReference>
<sequence>MKKATVALLMVLLIASFGLFADDLVDETFHPGPPTILTDCLAVKTLIPSISWMWIAPCFAQGQGPTLENNWDCGPHCTQYYVTGPGEQNVGKCLYVLSNNRGGYRVNMKAKALKCDWLGFNTYINYRATCGDASVETNNDPFVDAADPVEIFANLHMLQMTCNPIGINVNPWEYMLAASGFYTGVIFFTFIAC</sequence>
<accession>G8QUE7</accession>
<reference evidence="3 4" key="1">
    <citation type="submission" date="2011-11" db="EMBL/GenBank/DDBJ databases">
        <title>Complete sequence of Spirochaeta sp. grapes.</title>
        <authorList>
            <consortium name="US DOE Joint Genome Institute"/>
            <person name="Lucas S."/>
            <person name="Han J."/>
            <person name="Lapidus A."/>
            <person name="Cheng J.-F."/>
            <person name="Goodwin L."/>
            <person name="Pitluck S."/>
            <person name="Peters L."/>
            <person name="Ovchinnikova G."/>
            <person name="Munk A.C."/>
            <person name="Detter J.C."/>
            <person name="Han C."/>
            <person name="Tapia R."/>
            <person name="Land M."/>
            <person name="Hauser L."/>
            <person name="Kyrpides N."/>
            <person name="Ivanova N."/>
            <person name="Pagani I."/>
            <person name="Ritalahtilisa K."/>
            <person name="Loeffler F."/>
            <person name="Woyke T."/>
        </authorList>
    </citation>
    <scope>NUCLEOTIDE SEQUENCE [LARGE SCALE GENOMIC DNA]</scope>
    <source>
        <strain evidence="4">ATCC BAA-1885 / DSM 22778 / Grapes</strain>
    </source>
</reference>
<gene>
    <name evidence="3" type="ordered locus">SpiGrapes_1368</name>
</gene>
<protein>
    <submittedName>
        <fullName evidence="3">Uncharacterized protein</fullName>
    </submittedName>
</protein>
<keyword evidence="1" id="KW-1133">Transmembrane helix</keyword>
<dbReference type="AlphaFoldDB" id="G8QUE7"/>
<feature type="chain" id="PRO_5003513919" evidence="2">
    <location>
        <begin position="22"/>
        <end position="193"/>
    </location>
</feature>
<dbReference type="KEGG" id="sgp:SpiGrapes_1368"/>
<dbReference type="RefSeq" id="WP_014270029.1">
    <property type="nucleotide sequence ID" value="NC_016633.1"/>
</dbReference>